<name>A0ABS3HTQ5_9ENTE</name>
<reference evidence="2 3" key="1">
    <citation type="submission" date="2021-03" db="EMBL/GenBank/DDBJ databases">
        <title>Enterococcal diversity collection.</title>
        <authorList>
            <person name="Gilmore M.S."/>
            <person name="Schwartzman J."/>
            <person name="Van Tyne D."/>
            <person name="Martin M."/>
            <person name="Earl A.M."/>
            <person name="Manson A.L."/>
            <person name="Straub T."/>
            <person name="Salamzade R."/>
            <person name="Saavedra J."/>
            <person name="Lebreton F."/>
            <person name="Prichula J."/>
            <person name="Schaufler K."/>
            <person name="Gaca A."/>
            <person name="Sgardioli B."/>
            <person name="Wagenaar J."/>
            <person name="Strong T."/>
        </authorList>
    </citation>
    <scope>NUCLEOTIDE SEQUENCE [LARGE SCALE GENOMIC DNA]</scope>
    <source>
        <strain evidence="2 3">DIV0080</strain>
    </source>
</reference>
<dbReference type="CDD" id="cd00093">
    <property type="entry name" value="HTH_XRE"/>
    <property type="match status" value="1"/>
</dbReference>
<dbReference type="InterPro" id="IPR001387">
    <property type="entry name" value="Cro/C1-type_HTH"/>
</dbReference>
<feature type="domain" description="HTH cro/C1-type" evidence="1">
    <location>
        <begin position="7"/>
        <end position="61"/>
    </location>
</feature>
<proteinExistence type="predicted"/>
<comment type="caution">
    <text evidence="2">The sequence shown here is derived from an EMBL/GenBank/DDBJ whole genome shotgun (WGS) entry which is preliminary data.</text>
</comment>
<dbReference type="Proteomes" id="UP000664857">
    <property type="component" value="Unassembled WGS sequence"/>
</dbReference>
<dbReference type="RefSeq" id="WP_206966857.1">
    <property type="nucleotide sequence ID" value="NZ_JAFLVX010000021.1"/>
</dbReference>
<dbReference type="EMBL" id="JAFLVX010000021">
    <property type="protein sequence ID" value="MBO0477148.1"/>
    <property type="molecule type" value="Genomic_DNA"/>
</dbReference>
<evidence type="ECO:0000313" key="2">
    <source>
        <dbReference type="EMBL" id="MBO0477148.1"/>
    </source>
</evidence>
<accession>A0ABS3HTQ5</accession>
<dbReference type="PROSITE" id="PS50943">
    <property type="entry name" value="HTH_CROC1"/>
    <property type="match status" value="1"/>
</dbReference>
<keyword evidence="3" id="KW-1185">Reference proteome</keyword>
<sequence>MYLGTSIKQQRLIKILSRKELAKALDVKRLLIYRWENNQKLSTLCHINNLSTYLNIGLEGLLINLKISLNKKQNL</sequence>
<dbReference type="SUPFAM" id="SSF47413">
    <property type="entry name" value="lambda repressor-like DNA-binding domains"/>
    <property type="match status" value="1"/>
</dbReference>
<organism evidence="2 3">
    <name type="scientific">Candidatus Vagococcus giribetii</name>
    <dbReference type="NCBI Taxonomy" id="2230876"/>
    <lineage>
        <taxon>Bacteria</taxon>
        <taxon>Bacillati</taxon>
        <taxon>Bacillota</taxon>
        <taxon>Bacilli</taxon>
        <taxon>Lactobacillales</taxon>
        <taxon>Enterococcaceae</taxon>
        <taxon>Vagococcus</taxon>
    </lineage>
</organism>
<gene>
    <name evidence="2" type="ORF">DOK76_08695</name>
</gene>
<evidence type="ECO:0000313" key="3">
    <source>
        <dbReference type="Proteomes" id="UP000664857"/>
    </source>
</evidence>
<dbReference type="SMART" id="SM00530">
    <property type="entry name" value="HTH_XRE"/>
    <property type="match status" value="1"/>
</dbReference>
<dbReference type="InterPro" id="IPR010982">
    <property type="entry name" value="Lambda_DNA-bd_dom_sf"/>
</dbReference>
<evidence type="ECO:0000259" key="1">
    <source>
        <dbReference type="PROSITE" id="PS50943"/>
    </source>
</evidence>
<dbReference type="Gene3D" id="1.10.260.40">
    <property type="entry name" value="lambda repressor-like DNA-binding domains"/>
    <property type="match status" value="1"/>
</dbReference>
<protein>
    <submittedName>
        <fullName evidence="2">Helix-turn-helix transcriptional regulator</fullName>
    </submittedName>
</protein>
<dbReference type="Pfam" id="PF01381">
    <property type="entry name" value="HTH_3"/>
    <property type="match status" value="1"/>
</dbReference>